<proteinExistence type="predicted"/>
<evidence type="ECO:0000313" key="2">
    <source>
        <dbReference type="Proteomes" id="UP000288716"/>
    </source>
</evidence>
<sequence length="131" mass="15531">MVVAALCLLGEIFSIENQATQHYQAIIACMNKINYMYNDFASLEKEIKEKSLSNIIIVLKHERKYEKWQDAIDEAALMLKDELKNFELLLKLFDNDESFKRNWRIAVQCGFDHSFKSKRYNFKPQFIIDIN</sequence>
<dbReference type="AlphaFoldDB" id="A0A443S0N5"/>
<dbReference type="Gene3D" id="1.10.600.10">
    <property type="entry name" value="Farnesyl Diphosphate Synthase"/>
    <property type="match status" value="1"/>
</dbReference>
<protein>
    <submittedName>
        <fullName evidence="1">Uncharacterized protein</fullName>
    </submittedName>
</protein>
<dbReference type="EMBL" id="NCKV01013712">
    <property type="protein sequence ID" value="RWS21097.1"/>
    <property type="molecule type" value="Genomic_DNA"/>
</dbReference>
<dbReference type="OrthoDB" id="2861623at2759"/>
<evidence type="ECO:0000313" key="1">
    <source>
        <dbReference type="EMBL" id="RWS21097.1"/>
    </source>
</evidence>
<dbReference type="Pfam" id="PF19086">
    <property type="entry name" value="Terpene_syn_C_2"/>
    <property type="match status" value="1"/>
</dbReference>
<gene>
    <name evidence="1" type="ORF">B4U80_11935</name>
</gene>
<comment type="caution">
    <text evidence="1">The sequence shown here is derived from an EMBL/GenBank/DDBJ whole genome shotgun (WGS) entry which is preliminary data.</text>
</comment>
<keyword evidence="2" id="KW-1185">Reference proteome</keyword>
<organism evidence="1 2">
    <name type="scientific">Leptotrombidium deliense</name>
    <dbReference type="NCBI Taxonomy" id="299467"/>
    <lineage>
        <taxon>Eukaryota</taxon>
        <taxon>Metazoa</taxon>
        <taxon>Ecdysozoa</taxon>
        <taxon>Arthropoda</taxon>
        <taxon>Chelicerata</taxon>
        <taxon>Arachnida</taxon>
        <taxon>Acari</taxon>
        <taxon>Acariformes</taxon>
        <taxon>Trombidiformes</taxon>
        <taxon>Prostigmata</taxon>
        <taxon>Anystina</taxon>
        <taxon>Parasitengona</taxon>
        <taxon>Trombiculoidea</taxon>
        <taxon>Trombiculidae</taxon>
        <taxon>Leptotrombidium</taxon>
    </lineage>
</organism>
<dbReference type="SUPFAM" id="SSF48576">
    <property type="entry name" value="Terpenoid synthases"/>
    <property type="match status" value="1"/>
</dbReference>
<dbReference type="Proteomes" id="UP000288716">
    <property type="component" value="Unassembled WGS sequence"/>
</dbReference>
<dbReference type="VEuPathDB" id="VectorBase:LDEU010943"/>
<accession>A0A443S0N5</accession>
<dbReference type="InterPro" id="IPR008949">
    <property type="entry name" value="Isoprenoid_synthase_dom_sf"/>
</dbReference>
<reference evidence="1 2" key="1">
    <citation type="journal article" date="2018" name="Gigascience">
        <title>Genomes of trombidid mites reveal novel predicted allergens and laterally-transferred genes associated with secondary metabolism.</title>
        <authorList>
            <person name="Dong X."/>
            <person name="Chaisiri K."/>
            <person name="Xia D."/>
            <person name="Armstrong S.D."/>
            <person name="Fang Y."/>
            <person name="Donnelly M.J."/>
            <person name="Kadowaki T."/>
            <person name="McGarry J.W."/>
            <person name="Darby A.C."/>
            <person name="Makepeace B.L."/>
        </authorList>
    </citation>
    <scope>NUCLEOTIDE SEQUENCE [LARGE SCALE GENOMIC DNA]</scope>
    <source>
        <strain evidence="1">UoL-UT</strain>
    </source>
</reference>
<name>A0A443S0N5_9ACAR</name>